<dbReference type="InterPro" id="IPR008969">
    <property type="entry name" value="CarboxyPept-like_regulatory"/>
</dbReference>
<comment type="caution">
    <text evidence="1">The sequence shown here is derived from an EMBL/GenBank/DDBJ whole genome shotgun (WGS) entry which is preliminary data.</text>
</comment>
<dbReference type="Pfam" id="PF13620">
    <property type="entry name" value="CarboxypepD_reg"/>
    <property type="match status" value="1"/>
</dbReference>
<proteinExistence type="predicted"/>
<dbReference type="SUPFAM" id="SSF49464">
    <property type="entry name" value="Carboxypeptidase regulatory domain-like"/>
    <property type="match status" value="1"/>
</dbReference>
<dbReference type="GO" id="GO:0004180">
    <property type="term" value="F:carboxypeptidase activity"/>
    <property type="evidence" value="ECO:0007669"/>
    <property type="project" value="UniProtKB-KW"/>
</dbReference>
<organism evidence="1 2">
    <name type="scientific">Eiseniibacteriota bacterium</name>
    <dbReference type="NCBI Taxonomy" id="2212470"/>
    <lineage>
        <taxon>Bacteria</taxon>
        <taxon>Candidatus Eiseniibacteriota</taxon>
    </lineage>
</organism>
<reference evidence="1" key="1">
    <citation type="submission" date="2021-05" db="EMBL/GenBank/DDBJ databases">
        <title>Energy efficiency and biological interactions define the core microbiome of deep oligotrophic groundwater.</title>
        <authorList>
            <person name="Mehrshad M."/>
            <person name="Lopez-Fernandez M."/>
            <person name="Bell E."/>
            <person name="Bernier-Latmani R."/>
            <person name="Bertilsson S."/>
            <person name="Dopson M."/>
        </authorList>
    </citation>
    <scope>NUCLEOTIDE SEQUENCE</scope>
    <source>
        <strain evidence="1">Modern_marine.mb.64</strain>
    </source>
</reference>
<dbReference type="Proteomes" id="UP000777784">
    <property type="component" value="Unassembled WGS sequence"/>
</dbReference>
<keyword evidence="1" id="KW-0121">Carboxypeptidase</keyword>
<protein>
    <submittedName>
        <fullName evidence="1">Carboxypeptidase-like regulatory domain-containing protein</fullName>
    </submittedName>
</protein>
<evidence type="ECO:0000313" key="2">
    <source>
        <dbReference type="Proteomes" id="UP000777784"/>
    </source>
</evidence>
<gene>
    <name evidence="1" type="ORF">KJ970_09535</name>
</gene>
<dbReference type="AlphaFoldDB" id="A0A948RUB8"/>
<dbReference type="Gene3D" id="2.60.40.1120">
    <property type="entry name" value="Carboxypeptidase-like, regulatory domain"/>
    <property type="match status" value="1"/>
</dbReference>
<dbReference type="EMBL" id="JAHJDP010000046">
    <property type="protein sequence ID" value="MBU2691160.1"/>
    <property type="molecule type" value="Genomic_DNA"/>
</dbReference>
<keyword evidence="1" id="KW-0378">Hydrolase</keyword>
<accession>A0A948RUB8</accession>
<evidence type="ECO:0000313" key="1">
    <source>
        <dbReference type="EMBL" id="MBU2691160.1"/>
    </source>
</evidence>
<sequence length="763" mass="84127">MRCPFAFHQSIRSKSSFSDSADAFLRGGVGKAAAVLCITLFGALLQSCSDRERLVPVETPHDGFTTGPVAVYPVAVGPGMAVTDSISSGSFVFPEGGDGSLSVARIVDAALEPPMGGEGFWVEYTGDEELEWHQAYGTNEVPLLWVYGFPDVSPADGEGDADLWWPVMPEDSTSNPAVFPLVRPGRPEGKAGLLPAALEDPWGGRLPSEPGSKYQRPIHSYYFVRHIINRDDPDWMILGNFKLITRWTIRDLIHFLPANLQSHATTETSGRLAMRGWAVLPTDDISAYSAFHYHTTYVAGYYRRLYPMLSYVYQGPKMATEATIAHEVGHYFTHVFFGDDPFEQFSDSQLLATHDIGDEHASRPMLEEYAMYVDYLMNGNILRSLDVEEPHVLFVKSPEVFDLPALEGYATCLLARLHTGSSTIKGLSGATEDIPVVAAGHADLLGVLFGSKPTSVNELLPAIRNYLAQSGKQDLLPAIMERSGWSYHGDGFVLDQNAHPVPGAQVQAVCKTTSSGNREYMAPLQPVTTGSDGKFTLPRIFPGTHWIRVTTGSTTQEFAFTVDPNLKTSQKISIGALTLQDSVLDKLKQMTWIGAISCNGEFDLDNGGMEVDLFTTGYQRVHEASWSGNELTWVYADSSAYFDTVSGEEIICSATFSNDGRTLTRLECHMDEWQRFQGDLTHTRESDMVIEGIPLSWIDTQTPGSWFANFDLHREEIAPAVVGISFVEKYYQSTVLTITATAFRWTGSTMPGWIGFSLKNNNR</sequence>
<name>A0A948RUB8_UNCEI</name>
<keyword evidence="1" id="KW-0645">Protease</keyword>